<evidence type="ECO:0000313" key="2">
    <source>
        <dbReference type="Proteomes" id="UP000241769"/>
    </source>
</evidence>
<accession>A0A2P6N6W7</accession>
<keyword evidence="2" id="KW-1185">Reference proteome</keyword>
<organism evidence="1 2">
    <name type="scientific">Planoprotostelium fungivorum</name>
    <dbReference type="NCBI Taxonomy" id="1890364"/>
    <lineage>
        <taxon>Eukaryota</taxon>
        <taxon>Amoebozoa</taxon>
        <taxon>Evosea</taxon>
        <taxon>Variosea</taxon>
        <taxon>Cavosteliida</taxon>
        <taxon>Cavosteliaceae</taxon>
        <taxon>Planoprotostelium</taxon>
    </lineage>
</organism>
<proteinExistence type="predicted"/>
<evidence type="ECO:0000313" key="1">
    <source>
        <dbReference type="EMBL" id="PRP79683.1"/>
    </source>
</evidence>
<dbReference type="InParanoid" id="A0A2P6N6W7"/>
<dbReference type="AlphaFoldDB" id="A0A2P6N6W7"/>
<dbReference type="EMBL" id="MDYQ01000175">
    <property type="protein sequence ID" value="PRP79683.1"/>
    <property type="molecule type" value="Genomic_DNA"/>
</dbReference>
<protein>
    <submittedName>
        <fullName evidence="1">Uncharacterized protein</fullName>
    </submittedName>
</protein>
<name>A0A2P6N6W7_9EUKA</name>
<comment type="caution">
    <text evidence="1">The sequence shown here is derived from an EMBL/GenBank/DDBJ whole genome shotgun (WGS) entry which is preliminary data.</text>
</comment>
<dbReference type="Proteomes" id="UP000241769">
    <property type="component" value="Unassembled WGS sequence"/>
</dbReference>
<gene>
    <name evidence="1" type="ORF">PROFUN_12581</name>
</gene>
<sequence length="153" mass="17543">MRWQGGPRAIPRFLLCEVHFPDNKTPTTMNPVQEQQFIANIMQAKNGLRGLDRVKRGALKANSKREAVGILLTFVEEARRLPMDDFHRQLVVQIEDNANRMARCTNSDSLTRGYARIQELLEDTDFKLGALWGMYLSQINRADLNIQFRGLAL</sequence>
<reference evidence="1 2" key="1">
    <citation type="journal article" date="2018" name="Genome Biol. Evol.">
        <title>Multiple Roots of Fruiting Body Formation in Amoebozoa.</title>
        <authorList>
            <person name="Hillmann F."/>
            <person name="Forbes G."/>
            <person name="Novohradska S."/>
            <person name="Ferling I."/>
            <person name="Riege K."/>
            <person name="Groth M."/>
            <person name="Westermann M."/>
            <person name="Marz M."/>
            <person name="Spaller T."/>
            <person name="Winckler T."/>
            <person name="Schaap P."/>
            <person name="Glockner G."/>
        </authorList>
    </citation>
    <scope>NUCLEOTIDE SEQUENCE [LARGE SCALE GENOMIC DNA]</scope>
    <source>
        <strain evidence="1 2">Jena</strain>
    </source>
</reference>